<evidence type="ECO:0000313" key="3">
    <source>
        <dbReference type="Proteomes" id="UP001237642"/>
    </source>
</evidence>
<accession>A0AAD8MWR9</accession>
<reference evidence="2" key="1">
    <citation type="submission" date="2023-02" db="EMBL/GenBank/DDBJ databases">
        <title>Genome of toxic invasive species Heracleum sosnowskyi carries increased number of genes despite the absence of recent whole-genome duplications.</title>
        <authorList>
            <person name="Schelkunov M."/>
            <person name="Shtratnikova V."/>
            <person name="Makarenko M."/>
            <person name="Klepikova A."/>
            <person name="Omelchenko D."/>
            <person name="Novikova G."/>
            <person name="Obukhova E."/>
            <person name="Bogdanov V."/>
            <person name="Penin A."/>
            <person name="Logacheva M."/>
        </authorList>
    </citation>
    <scope>NUCLEOTIDE SEQUENCE</scope>
    <source>
        <strain evidence="2">Hsosn_3</strain>
        <tissue evidence="2">Leaf</tissue>
    </source>
</reference>
<comment type="caution">
    <text evidence="2">The sequence shown here is derived from an EMBL/GenBank/DDBJ whole genome shotgun (WGS) entry which is preliminary data.</text>
</comment>
<dbReference type="Proteomes" id="UP001237642">
    <property type="component" value="Unassembled WGS sequence"/>
</dbReference>
<keyword evidence="3" id="KW-1185">Reference proteome</keyword>
<dbReference type="EMBL" id="JAUIZM010000004">
    <property type="protein sequence ID" value="KAK1387662.1"/>
    <property type="molecule type" value="Genomic_DNA"/>
</dbReference>
<sequence>MRWIWLVLTGMSYCTTALHAAISQLHEANENDKDIVKHRTLLSLAVLENHLDVVKLILKEDPAYERVTGSKKSDLKSLIPLAPREGHKDIVKILCETYEAGRSGQAGHILLIDAIKEGDKGEN</sequence>
<dbReference type="Pfam" id="PF00023">
    <property type="entry name" value="Ank"/>
    <property type="match status" value="1"/>
</dbReference>
<protein>
    <submittedName>
        <fullName evidence="2">Uncharacterized protein</fullName>
    </submittedName>
</protein>
<reference evidence="2" key="2">
    <citation type="submission" date="2023-05" db="EMBL/GenBank/DDBJ databases">
        <authorList>
            <person name="Schelkunov M.I."/>
        </authorList>
    </citation>
    <scope>NUCLEOTIDE SEQUENCE</scope>
    <source>
        <strain evidence="2">Hsosn_3</strain>
        <tissue evidence="2">Leaf</tissue>
    </source>
</reference>
<name>A0AAD8MWR9_9APIA</name>
<dbReference type="AlphaFoldDB" id="A0AAD8MWR9"/>
<dbReference type="InterPro" id="IPR002110">
    <property type="entry name" value="Ankyrin_rpt"/>
</dbReference>
<feature type="chain" id="PRO_5042177296" evidence="1">
    <location>
        <begin position="21"/>
        <end position="123"/>
    </location>
</feature>
<proteinExistence type="predicted"/>
<gene>
    <name evidence="2" type="ORF">POM88_015840</name>
</gene>
<evidence type="ECO:0000256" key="1">
    <source>
        <dbReference type="SAM" id="SignalP"/>
    </source>
</evidence>
<organism evidence="2 3">
    <name type="scientific">Heracleum sosnowskyi</name>
    <dbReference type="NCBI Taxonomy" id="360622"/>
    <lineage>
        <taxon>Eukaryota</taxon>
        <taxon>Viridiplantae</taxon>
        <taxon>Streptophyta</taxon>
        <taxon>Embryophyta</taxon>
        <taxon>Tracheophyta</taxon>
        <taxon>Spermatophyta</taxon>
        <taxon>Magnoliopsida</taxon>
        <taxon>eudicotyledons</taxon>
        <taxon>Gunneridae</taxon>
        <taxon>Pentapetalae</taxon>
        <taxon>asterids</taxon>
        <taxon>campanulids</taxon>
        <taxon>Apiales</taxon>
        <taxon>Apiaceae</taxon>
        <taxon>Apioideae</taxon>
        <taxon>apioid superclade</taxon>
        <taxon>Tordylieae</taxon>
        <taxon>Tordyliinae</taxon>
        <taxon>Heracleum</taxon>
    </lineage>
</organism>
<feature type="signal peptide" evidence="1">
    <location>
        <begin position="1"/>
        <end position="20"/>
    </location>
</feature>
<dbReference type="SUPFAM" id="SSF48403">
    <property type="entry name" value="Ankyrin repeat"/>
    <property type="match status" value="1"/>
</dbReference>
<dbReference type="Gene3D" id="1.25.40.20">
    <property type="entry name" value="Ankyrin repeat-containing domain"/>
    <property type="match status" value="1"/>
</dbReference>
<dbReference type="InterPro" id="IPR036770">
    <property type="entry name" value="Ankyrin_rpt-contain_sf"/>
</dbReference>
<keyword evidence="1" id="KW-0732">Signal</keyword>
<evidence type="ECO:0000313" key="2">
    <source>
        <dbReference type="EMBL" id="KAK1387662.1"/>
    </source>
</evidence>